<gene>
    <name evidence="3" type="ORF">EYS08_24815</name>
</gene>
<evidence type="ECO:0000313" key="3">
    <source>
        <dbReference type="EMBL" id="TBO36402.1"/>
    </source>
</evidence>
<keyword evidence="1" id="KW-0812">Transmembrane</keyword>
<keyword evidence="1" id="KW-0472">Membrane</keyword>
<feature type="transmembrane region" description="Helical" evidence="1">
    <location>
        <begin position="120"/>
        <end position="141"/>
    </location>
</feature>
<name>A0A4Q9H3M0_9SPHI</name>
<dbReference type="SMART" id="SM00014">
    <property type="entry name" value="acidPPc"/>
    <property type="match status" value="1"/>
</dbReference>
<dbReference type="Proteomes" id="UP000291819">
    <property type="component" value="Unassembled WGS sequence"/>
</dbReference>
<organism evidence="3 4">
    <name type="scientific">Pedobacter kyonggii</name>
    <dbReference type="NCBI Taxonomy" id="1926871"/>
    <lineage>
        <taxon>Bacteria</taxon>
        <taxon>Pseudomonadati</taxon>
        <taxon>Bacteroidota</taxon>
        <taxon>Sphingobacteriia</taxon>
        <taxon>Sphingobacteriales</taxon>
        <taxon>Sphingobacteriaceae</taxon>
        <taxon>Pedobacter</taxon>
    </lineage>
</organism>
<dbReference type="SUPFAM" id="SSF48317">
    <property type="entry name" value="Acid phosphatase/Vanadium-dependent haloperoxidase"/>
    <property type="match status" value="1"/>
</dbReference>
<dbReference type="InterPro" id="IPR036938">
    <property type="entry name" value="PAP2/HPO_sf"/>
</dbReference>
<dbReference type="EMBL" id="SIXF01000049">
    <property type="protein sequence ID" value="TBO36402.1"/>
    <property type="molecule type" value="Genomic_DNA"/>
</dbReference>
<dbReference type="InterPro" id="IPR000326">
    <property type="entry name" value="PAP2/HPO"/>
</dbReference>
<accession>A0A4Q9H3M0</accession>
<keyword evidence="1" id="KW-1133">Transmembrane helix</keyword>
<dbReference type="SUPFAM" id="SSF56925">
    <property type="entry name" value="OMPA-like"/>
    <property type="match status" value="1"/>
</dbReference>
<dbReference type="PANTHER" id="PTHR14969:SF13">
    <property type="entry name" value="AT30094P"/>
    <property type="match status" value="1"/>
</dbReference>
<dbReference type="OrthoDB" id="9773582at2"/>
<proteinExistence type="predicted"/>
<comment type="caution">
    <text evidence="3">The sequence shown here is derived from an EMBL/GenBank/DDBJ whole genome shotgun (WGS) entry which is preliminary data.</text>
</comment>
<dbReference type="InterPro" id="IPR011250">
    <property type="entry name" value="OMP/PagP_B-barrel"/>
</dbReference>
<sequence>MQSRNFYLTKEGTIFWVMFLNILFIFPNLHAQKIEVIDSVIIKNNFWNSKPTRIAAVPALLLAGSAATWGIRKEVRSFRNRYLLTFRHHYDDYLQYAPVATVFGLNAAGVKGKNKMGRALVSYAFSAVIMASVVNTVKYTAKVERPDGSSRNSFPSGHTANSFMNATFLHKEYGQFRSPLYSVGAYTAATATAVGRELNNRHWISDVLAGAGIGILSTELGYIVADKIFKGKGEHIKLTNNPVPVHLKPSFMELKLGYAQAISKDLTAKSEDLFARGGFNFGLEGAWFFSRNFGIGGEFAFTSFPINDNNLKFNDVDIPTVSDGHYTQPMGIRYLHAGPYFSIPLARNWFVTGKFGAGTAVGAKGEIILNLKEDFQEVFGLKELPYYRYKPESSFSWSAGAGIQKQIKRNVGIKAYVNYFNSDNDFKLDIIDQINTDGSYGFKDYGSEKVKFDNLIFGIGLTAYLW</sequence>
<protein>
    <submittedName>
        <fullName evidence="3">Phosphatase PAP2 family protein</fullName>
    </submittedName>
</protein>
<dbReference type="Gene3D" id="2.40.160.20">
    <property type="match status" value="1"/>
</dbReference>
<dbReference type="PANTHER" id="PTHR14969">
    <property type="entry name" value="SPHINGOSINE-1-PHOSPHATE PHOSPHOHYDROLASE"/>
    <property type="match status" value="1"/>
</dbReference>
<dbReference type="Pfam" id="PF01569">
    <property type="entry name" value="PAP2"/>
    <property type="match status" value="1"/>
</dbReference>
<dbReference type="AlphaFoldDB" id="A0A4Q9H3M0"/>
<feature type="transmembrane region" description="Helical" evidence="1">
    <location>
        <begin position="12"/>
        <end position="31"/>
    </location>
</feature>
<dbReference type="CDD" id="cd03394">
    <property type="entry name" value="PAP2_like_5"/>
    <property type="match status" value="1"/>
</dbReference>
<evidence type="ECO:0000259" key="2">
    <source>
        <dbReference type="SMART" id="SM00014"/>
    </source>
</evidence>
<evidence type="ECO:0000313" key="4">
    <source>
        <dbReference type="Proteomes" id="UP000291819"/>
    </source>
</evidence>
<keyword evidence="4" id="KW-1185">Reference proteome</keyword>
<feature type="domain" description="Phosphatidic acid phosphatase type 2/haloperoxidase" evidence="2">
    <location>
        <begin position="120"/>
        <end position="222"/>
    </location>
</feature>
<reference evidence="3 4" key="1">
    <citation type="submission" date="2019-02" db="EMBL/GenBank/DDBJ databases">
        <title>Pedobacter kyonggii whole genome sequence analysis.</title>
        <authorList>
            <person name="Dahal R.H."/>
        </authorList>
    </citation>
    <scope>NUCLEOTIDE SEQUENCE [LARGE SCALE GENOMIC DNA]</scope>
    <source>
        <strain evidence="3 4">K-4-11-1</strain>
    </source>
</reference>
<evidence type="ECO:0000256" key="1">
    <source>
        <dbReference type="SAM" id="Phobius"/>
    </source>
</evidence>
<feature type="transmembrane region" description="Helical" evidence="1">
    <location>
        <begin position="51"/>
        <end position="71"/>
    </location>
</feature>
<dbReference type="Gene3D" id="1.20.144.10">
    <property type="entry name" value="Phosphatidic acid phosphatase type 2/haloperoxidase"/>
    <property type="match status" value="1"/>
</dbReference>